<dbReference type="RefSeq" id="WP_237252105.1">
    <property type="nucleotide sequence ID" value="NZ_JAKJXE010000002.1"/>
</dbReference>
<dbReference type="InterPro" id="IPR005471">
    <property type="entry name" value="Tscrpt_reg_IclR_N"/>
</dbReference>
<accession>A0ABS9I6J1</accession>
<dbReference type="Pfam" id="PF09339">
    <property type="entry name" value="HTH_IclR"/>
    <property type="match status" value="1"/>
</dbReference>
<dbReference type="InterPro" id="IPR014757">
    <property type="entry name" value="Tscrpt_reg_IclR_C"/>
</dbReference>
<keyword evidence="3" id="KW-0804">Transcription</keyword>
<keyword evidence="1" id="KW-0805">Transcription regulation</keyword>
<dbReference type="EMBL" id="JAKJXH010000009">
    <property type="protein sequence ID" value="MCF7542794.1"/>
    <property type="molecule type" value="Genomic_DNA"/>
</dbReference>
<keyword evidence="2" id="KW-0238">DNA-binding</keyword>
<reference evidence="6" key="1">
    <citation type="submission" date="2022-01" db="EMBL/GenBank/DDBJ databases">
        <title>Pseudomonas sp. nov. isolated from Antarctic regolith.</title>
        <authorList>
            <person name="Novakova D."/>
            <person name="Sedlar K."/>
        </authorList>
    </citation>
    <scope>NUCLEOTIDE SEQUENCE</scope>
    <source>
        <strain evidence="6">P2647</strain>
    </source>
</reference>
<dbReference type="InterPro" id="IPR029016">
    <property type="entry name" value="GAF-like_dom_sf"/>
</dbReference>
<dbReference type="Gene3D" id="1.10.10.10">
    <property type="entry name" value="Winged helix-like DNA-binding domain superfamily/Winged helix DNA-binding domain"/>
    <property type="match status" value="1"/>
</dbReference>
<gene>
    <name evidence="6" type="ORF">L4G47_11215</name>
</gene>
<evidence type="ECO:0000259" key="5">
    <source>
        <dbReference type="PROSITE" id="PS51078"/>
    </source>
</evidence>
<dbReference type="SMART" id="SM00346">
    <property type="entry name" value="HTH_ICLR"/>
    <property type="match status" value="1"/>
</dbReference>
<dbReference type="InterPro" id="IPR036388">
    <property type="entry name" value="WH-like_DNA-bd_sf"/>
</dbReference>
<dbReference type="PANTHER" id="PTHR30136:SF39">
    <property type="entry name" value="TRANSCRIPTIONAL REGULATORY PROTEIN"/>
    <property type="match status" value="1"/>
</dbReference>
<dbReference type="InterPro" id="IPR050707">
    <property type="entry name" value="HTH_MetabolicPath_Reg"/>
</dbReference>
<dbReference type="Gene3D" id="3.30.450.40">
    <property type="match status" value="2"/>
</dbReference>
<evidence type="ECO:0000256" key="1">
    <source>
        <dbReference type="ARBA" id="ARBA00023015"/>
    </source>
</evidence>
<proteinExistence type="predicted"/>
<feature type="domain" description="HTH iclR-type" evidence="4">
    <location>
        <begin position="20"/>
        <end position="81"/>
    </location>
</feature>
<evidence type="ECO:0000256" key="3">
    <source>
        <dbReference type="ARBA" id="ARBA00023163"/>
    </source>
</evidence>
<dbReference type="SUPFAM" id="SSF46785">
    <property type="entry name" value="Winged helix' DNA-binding domain"/>
    <property type="match status" value="1"/>
</dbReference>
<keyword evidence="7" id="KW-1185">Reference proteome</keyword>
<feature type="domain" description="IclR-ED" evidence="5">
    <location>
        <begin position="82"/>
        <end position="240"/>
    </location>
</feature>
<protein>
    <submittedName>
        <fullName evidence="6">IclR family transcriptional regulator</fullName>
    </submittedName>
</protein>
<dbReference type="PROSITE" id="PS51077">
    <property type="entry name" value="HTH_ICLR"/>
    <property type="match status" value="1"/>
</dbReference>
<dbReference type="PANTHER" id="PTHR30136">
    <property type="entry name" value="HELIX-TURN-HELIX TRANSCRIPTIONAL REGULATOR, ICLR FAMILY"/>
    <property type="match status" value="1"/>
</dbReference>
<dbReference type="InterPro" id="IPR036390">
    <property type="entry name" value="WH_DNA-bd_sf"/>
</dbReference>
<evidence type="ECO:0000313" key="6">
    <source>
        <dbReference type="EMBL" id="MCF7542794.1"/>
    </source>
</evidence>
<evidence type="ECO:0000256" key="2">
    <source>
        <dbReference type="ARBA" id="ARBA00023125"/>
    </source>
</evidence>
<sequence length="259" mass="28286">MNTESEKNPSDPGSSAEGGVAAVDRAFAILAAFDSEHDSLTLAEISRRTGLYKSTILRLITSLEKSGFLRRSSDGRYSVGPEPLRLSQLYQTSFRLRDVIHPLLESITEESGETSSFYVLENGSRVVLFRVEPKRAVRVSVLEGARFPLHAGASGKILRAFSGVLDPALTEVRERHWACSFGERDPETTAVSVPVFSMGFELKGALTLSGPSERLLKEHIEHAATILLRNAAIASNALGGNDRELQSALKRLSESMSQR</sequence>
<comment type="caution">
    <text evidence="6">The sequence shown here is derived from an EMBL/GenBank/DDBJ whole genome shotgun (WGS) entry which is preliminary data.</text>
</comment>
<dbReference type="Proteomes" id="UP001162905">
    <property type="component" value="Unassembled WGS sequence"/>
</dbReference>
<dbReference type="Pfam" id="PF01614">
    <property type="entry name" value="IclR_C"/>
    <property type="match status" value="2"/>
</dbReference>
<organism evidence="6 7">
    <name type="scientific">Pseudomonas petrae</name>
    <dbReference type="NCBI Taxonomy" id="2912190"/>
    <lineage>
        <taxon>Bacteria</taxon>
        <taxon>Pseudomonadati</taxon>
        <taxon>Pseudomonadota</taxon>
        <taxon>Gammaproteobacteria</taxon>
        <taxon>Pseudomonadales</taxon>
        <taxon>Pseudomonadaceae</taxon>
        <taxon>Pseudomonas</taxon>
    </lineage>
</organism>
<evidence type="ECO:0000313" key="7">
    <source>
        <dbReference type="Proteomes" id="UP001162905"/>
    </source>
</evidence>
<dbReference type="SUPFAM" id="SSF55781">
    <property type="entry name" value="GAF domain-like"/>
    <property type="match status" value="1"/>
</dbReference>
<name>A0ABS9I6J1_9PSED</name>
<evidence type="ECO:0000259" key="4">
    <source>
        <dbReference type="PROSITE" id="PS51077"/>
    </source>
</evidence>
<dbReference type="PROSITE" id="PS51078">
    <property type="entry name" value="ICLR_ED"/>
    <property type="match status" value="1"/>
</dbReference>